<keyword evidence="2" id="KW-0812">Transmembrane</keyword>
<organism evidence="3 4">
    <name type="scientific">Eimeria mitis</name>
    <dbReference type="NCBI Taxonomy" id="44415"/>
    <lineage>
        <taxon>Eukaryota</taxon>
        <taxon>Sar</taxon>
        <taxon>Alveolata</taxon>
        <taxon>Apicomplexa</taxon>
        <taxon>Conoidasida</taxon>
        <taxon>Coccidia</taxon>
        <taxon>Eucoccidiorida</taxon>
        <taxon>Eimeriorina</taxon>
        <taxon>Eimeriidae</taxon>
        <taxon>Eimeria</taxon>
    </lineage>
</organism>
<name>U6K2Q0_9EIME</name>
<sequence length="312" mass="35002">MDRQAAAVETTVSAVPEAGEPNKVSGLENIKGKPSSSKKRINVRSLTLMAAGFVLLLAVGKSLAPFVKGAPRPAFLVRDQPQEQRPERDDWGLPSLEHFEQTLPPKLSQSVMTGGYLHLNTSNRLFLPSLGRAKKHLLLGPTSSALANARPLNWSMVDTPLPQKLRVTKVLDYYRWNLMVIAEDVETNREYSVNIPVIDRADCEGYDLETFQRLVRQTAREEEHAMLQACGEDHPYGDVRGQDWMDQVKNISVNILGDGTRSDVLMPKLKAAKVPKRWAELIVRLLEPQRGYRIGAFQVIREFPDLIENISN</sequence>
<reference evidence="3" key="1">
    <citation type="submission" date="2013-10" db="EMBL/GenBank/DDBJ databases">
        <title>Genomic analysis of the causative agents of coccidiosis in chickens.</title>
        <authorList>
            <person name="Reid A.J."/>
            <person name="Blake D."/>
            <person name="Billington K."/>
            <person name="Browne H."/>
            <person name="Dunn M."/>
            <person name="Hung S."/>
            <person name="Kawahara F."/>
            <person name="Miranda-Saavedra D."/>
            <person name="Mourier T."/>
            <person name="Nagra H."/>
            <person name="Otto T.D."/>
            <person name="Rawlings N."/>
            <person name="Sanchez A."/>
            <person name="Sanders M."/>
            <person name="Subramaniam C."/>
            <person name="Tay Y."/>
            <person name="Dear P."/>
            <person name="Doerig C."/>
            <person name="Gruber A."/>
            <person name="Parkinson J."/>
            <person name="Shirley M."/>
            <person name="Wan K.L."/>
            <person name="Berriman M."/>
            <person name="Tomley F."/>
            <person name="Pain A."/>
        </authorList>
    </citation>
    <scope>NUCLEOTIDE SEQUENCE [LARGE SCALE GENOMIC DNA]</scope>
    <source>
        <strain evidence="3">Houghton</strain>
    </source>
</reference>
<dbReference type="GeneID" id="25375842"/>
<dbReference type="AlphaFoldDB" id="U6K2Q0"/>
<protein>
    <submittedName>
        <fullName evidence="3">Uncharacterized protein</fullName>
    </submittedName>
</protein>
<evidence type="ECO:0000256" key="1">
    <source>
        <dbReference type="SAM" id="MobiDB-lite"/>
    </source>
</evidence>
<dbReference type="Proteomes" id="UP000030744">
    <property type="component" value="Unassembled WGS sequence"/>
</dbReference>
<feature type="region of interest" description="Disordered" evidence="1">
    <location>
        <begin position="1"/>
        <end position="35"/>
    </location>
</feature>
<dbReference type="RefSeq" id="XP_013353826.1">
    <property type="nucleotide sequence ID" value="XM_013498372.1"/>
</dbReference>
<evidence type="ECO:0000313" key="4">
    <source>
        <dbReference type="Proteomes" id="UP000030744"/>
    </source>
</evidence>
<dbReference type="VEuPathDB" id="ToxoDB:EMH_0008530"/>
<keyword evidence="2" id="KW-0472">Membrane</keyword>
<keyword evidence="2" id="KW-1133">Transmembrane helix</keyword>
<gene>
    <name evidence="3" type="ORF">EMH_0008530</name>
</gene>
<evidence type="ECO:0000313" key="3">
    <source>
        <dbReference type="EMBL" id="CDJ31261.1"/>
    </source>
</evidence>
<dbReference type="EMBL" id="HG683144">
    <property type="protein sequence ID" value="CDJ31261.1"/>
    <property type="molecule type" value="Genomic_DNA"/>
</dbReference>
<accession>U6K2Q0</accession>
<proteinExistence type="predicted"/>
<evidence type="ECO:0000256" key="2">
    <source>
        <dbReference type="SAM" id="Phobius"/>
    </source>
</evidence>
<reference evidence="3" key="2">
    <citation type="submission" date="2013-10" db="EMBL/GenBank/DDBJ databases">
        <authorList>
            <person name="Aslett M."/>
        </authorList>
    </citation>
    <scope>NUCLEOTIDE SEQUENCE [LARGE SCALE GENOMIC DNA]</scope>
    <source>
        <strain evidence="3">Houghton</strain>
    </source>
</reference>
<feature type="transmembrane region" description="Helical" evidence="2">
    <location>
        <begin position="41"/>
        <end position="60"/>
    </location>
</feature>
<keyword evidence="4" id="KW-1185">Reference proteome</keyword>